<dbReference type="GO" id="GO:0006313">
    <property type="term" value="P:DNA transposition"/>
    <property type="evidence" value="ECO:0007669"/>
    <property type="project" value="InterPro"/>
</dbReference>
<accession>A0A2J4JF62</accession>
<evidence type="ECO:0000313" key="3">
    <source>
        <dbReference type="Proteomes" id="UP000234484"/>
    </source>
</evidence>
<evidence type="ECO:0000259" key="1">
    <source>
        <dbReference type="Pfam" id="PF01609"/>
    </source>
</evidence>
<dbReference type="GO" id="GO:0003677">
    <property type="term" value="F:DNA binding"/>
    <property type="evidence" value="ECO:0007669"/>
    <property type="project" value="InterPro"/>
</dbReference>
<dbReference type="Proteomes" id="UP000234484">
    <property type="component" value="Unassembled WGS sequence"/>
</dbReference>
<dbReference type="InterPro" id="IPR002559">
    <property type="entry name" value="Transposase_11"/>
</dbReference>
<dbReference type="GO" id="GO:0004803">
    <property type="term" value="F:transposase activity"/>
    <property type="evidence" value="ECO:0007669"/>
    <property type="project" value="InterPro"/>
</dbReference>
<dbReference type="InterPro" id="IPR012337">
    <property type="entry name" value="RNaseH-like_sf"/>
</dbReference>
<dbReference type="PANTHER" id="PTHR33258">
    <property type="entry name" value="TRANSPOSASE INSL FOR INSERTION SEQUENCE ELEMENT IS186A-RELATED"/>
    <property type="match status" value="1"/>
</dbReference>
<feature type="non-terminal residue" evidence="2">
    <location>
        <position position="95"/>
    </location>
</feature>
<protein>
    <submittedName>
        <fullName evidence="2">IS4 family transposase</fullName>
    </submittedName>
</protein>
<reference evidence="2 3" key="1">
    <citation type="submission" date="2017-12" db="EMBL/GenBank/DDBJ databases">
        <title>The characterization of oligonucleotides binding to NgAgo.</title>
        <authorList>
            <person name="Jiang L."/>
            <person name="He B."/>
            <person name="Kang J."/>
            <person name="Yu M."/>
            <person name="Li N."/>
            <person name="Fang Y."/>
            <person name="Tang Z."/>
            <person name="Wu P."/>
            <person name="Yao P."/>
            <person name="Huang J."/>
        </authorList>
    </citation>
    <scope>NUCLEOTIDE SEQUENCE [LARGE SCALE GENOMIC DNA]</scope>
    <source>
        <strain evidence="2 3">SP2</strain>
        <tissue evidence="2">Freeze-dried powder thallus</tissue>
    </source>
</reference>
<dbReference type="SUPFAM" id="SSF53098">
    <property type="entry name" value="Ribonuclease H-like"/>
    <property type="match status" value="1"/>
</dbReference>
<name>A0A2J4JF62_NATGS</name>
<organism evidence="2 3">
    <name type="scientific">Natronobacterium gregoryi (strain ATCC 43098 / DSM 3393 / CCM 3738 / CIP 104747 / IAM 13177 / JCM 8860 / NBRC 102187 / NCIMB 2189 / SP2)</name>
    <dbReference type="NCBI Taxonomy" id="797304"/>
    <lineage>
        <taxon>Archaea</taxon>
        <taxon>Methanobacteriati</taxon>
        <taxon>Methanobacteriota</taxon>
        <taxon>Stenosarchaea group</taxon>
        <taxon>Halobacteria</taxon>
        <taxon>Halobacteriales</taxon>
        <taxon>Natrialbaceae</taxon>
        <taxon>Natronobacterium</taxon>
    </lineage>
</organism>
<evidence type="ECO:0000313" key="2">
    <source>
        <dbReference type="EMBL" id="PLK20524.1"/>
    </source>
</evidence>
<proteinExistence type="predicted"/>
<dbReference type="AlphaFoldDB" id="A0A2J4JF62"/>
<sequence length="95" mass="10904">GLPTRFQTTDATTHERSQLPTGEWVAGALILFDLGYYDFWLFDRIDANDGWFVSRVKDNADFEIVEELRTWRGNSIPLGGQSLQAVLDDLQRQEI</sequence>
<dbReference type="PANTHER" id="PTHR33258:SF1">
    <property type="entry name" value="TRANSPOSASE INSL FOR INSERTION SEQUENCE ELEMENT IS186A-RELATED"/>
    <property type="match status" value="1"/>
</dbReference>
<feature type="non-terminal residue" evidence="2">
    <location>
        <position position="1"/>
    </location>
</feature>
<dbReference type="RefSeq" id="WP_197706739.1">
    <property type="nucleotide sequence ID" value="NZ_PKKI01000022.1"/>
</dbReference>
<feature type="domain" description="Transposase IS4-like" evidence="1">
    <location>
        <begin position="1"/>
        <end position="65"/>
    </location>
</feature>
<dbReference type="Pfam" id="PF01609">
    <property type="entry name" value="DDE_Tnp_1"/>
    <property type="match status" value="1"/>
</dbReference>
<dbReference type="EMBL" id="PKKI01000022">
    <property type="protein sequence ID" value="PLK20524.1"/>
    <property type="molecule type" value="Genomic_DNA"/>
</dbReference>
<gene>
    <name evidence="2" type="ORF">CYV19_09140</name>
</gene>
<comment type="caution">
    <text evidence="2">The sequence shown here is derived from an EMBL/GenBank/DDBJ whole genome shotgun (WGS) entry which is preliminary data.</text>
</comment>